<name>B4VNN2_9CYAN</name>
<dbReference type="PANTHER" id="PTHR43581">
    <property type="entry name" value="ATP/GTP PHOSPHATASE"/>
    <property type="match status" value="1"/>
</dbReference>
<evidence type="ECO:0000313" key="3">
    <source>
        <dbReference type="Proteomes" id="UP000003835"/>
    </source>
</evidence>
<dbReference type="eggNOG" id="COG1106">
    <property type="taxonomic scope" value="Bacteria"/>
</dbReference>
<proteinExistence type="predicted"/>
<dbReference type="EMBL" id="DS989846">
    <property type="protein sequence ID" value="EDX76323.1"/>
    <property type="molecule type" value="Genomic_DNA"/>
</dbReference>
<dbReference type="InterPro" id="IPR051396">
    <property type="entry name" value="Bact_Antivir_Def_Nuclease"/>
</dbReference>
<organism evidence="2 3">
    <name type="scientific">Coleofasciculus chthonoplastes PCC 7420</name>
    <dbReference type="NCBI Taxonomy" id="118168"/>
    <lineage>
        <taxon>Bacteria</taxon>
        <taxon>Bacillati</taxon>
        <taxon>Cyanobacteriota</taxon>
        <taxon>Cyanophyceae</taxon>
        <taxon>Coleofasciculales</taxon>
        <taxon>Coleofasciculaceae</taxon>
        <taxon>Coleofasciculus</taxon>
    </lineage>
</organism>
<dbReference type="OrthoDB" id="308933at2"/>
<keyword evidence="3" id="KW-1185">Reference proteome</keyword>
<dbReference type="HOGENOM" id="CLU_053347_1_0_3"/>
<evidence type="ECO:0000259" key="1">
    <source>
        <dbReference type="Pfam" id="PF13175"/>
    </source>
</evidence>
<dbReference type="Pfam" id="PF13175">
    <property type="entry name" value="AAA_15"/>
    <property type="match status" value="1"/>
</dbReference>
<dbReference type="InterPro" id="IPR041685">
    <property type="entry name" value="AAA_GajA/Old/RecF-like"/>
</dbReference>
<protein>
    <recommendedName>
        <fullName evidence="1">Endonuclease GajA/Old nuclease/RecF-like AAA domain-containing protein</fullName>
    </recommendedName>
</protein>
<reference evidence="2 3" key="1">
    <citation type="submission" date="2008-07" db="EMBL/GenBank/DDBJ databases">
        <authorList>
            <person name="Tandeau de Marsac N."/>
            <person name="Ferriera S."/>
            <person name="Johnson J."/>
            <person name="Kravitz S."/>
            <person name="Beeson K."/>
            <person name="Sutton G."/>
            <person name="Rogers Y.-H."/>
            <person name="Friedman R."/>
            <person name="Frazier M."/>
            <person name="Venter J.C."/>
        </authorList>
    </citation>
    <scope>NUCLEOTIDE SEQUENCE [LARGE SCALE GENOMIC DNA]</scope>
    <source>
        <strain evidence="2 3">PCC 7420</strain>
    </source>
</reference>
<accession>B4VNN2</accession>
<dbReference type="STRING" id="118168.MC7420_4579"/>
<dbReference type="Proteomes" id="UP000003835">
    <property type="component" value="Unassembled WGS sequence"/>
</dbReference>
<dbReference type="Gene3D" id="3.40.50.300">
    <property type="entry name" value="P-loop containing nucleotide triphosphate hydrolases"/>
    <property type="match status" value="1"/>
</dbReference>
<evidence type="ECO:0000313" key="2">
    <source>
        <dbReference type="EMBL" id="EDX76323.1"/>
    </source>
</evidence>
<dbReference type="SUPFAM" id="SSF52540">
    <property type="entry name" value="P-loop containing nucleoside triphosphate hydrolases"/>
    <property type="match status" value="1"/>
</dbReference>
<feature type="domain" description="Endonuclease GajA/Old nuclease/RecF-like AAA" evidence="1">
    <location>
        <begin position="2"/>
        <end position="346"/>
    </location>
</feature>
<sequence length="431" mass="49373">MERIEIKDFVGIKDITLDVKPINILIGPQASGKSVVAKLLFYFKSFISEILNAAERSKYKKELDQDFKSRFYEYFPSSSWGNANFRICYYVGEDFIEIYRKRKNKNSSPEVVLNYSEFFKDEFVYLRTIIQKQNEKAAEQDMPVSVLSRFNIIYDIQRSFLRDVAKKVPQVVTFTQLYIPAGRSFFANLKSSIFTFLSENKAVDPFLVEFGNYYERVKNPIRLERLGRRSDNKQLNKEIAILNTKILCGKYFQEDGEDYLEMDGGRKISVSNSSSGQQEVLPLALILRSIALSKPTKIGGQSIYIEEPEAHIFPAAQRDMVELISTVYNSGKDNLQFFITTHSPYILTAFNNLIQAGFLAANATEEKKKEIARYVPTSRFLDPNDLAVYSLADGYCHSILDLETGLIDTNIIDDVSNELAIQFDQLLDINP</sequence>
<dbReference type="RefSeq" id="WP_006100057.1">
    <property type="nucleotide sequence ID" value="NZ_DS989846.1"/>
</dbReference>
<dbReference type="PANTHER" id="PTHR43581:SF4">
    <property type="entry name" value="ATP_GTP PHOSPHATASE"/>
    <property type="match status" value="1"/>
</dbReference>
<dbReference type="AlphaFoldDB" id="B4VNN2"/>
<gene>
    <name evidence="2" type="ORF">MC7420_4579</name>
</gene>
<dbReference type="InterPro" id="IPR027417">
    <property type="entry name" value="P-loop_NTPase"/>
</dbReference>